<feature type="domain" description="DUF6534" evidence="2">
    <location>
        <begin position="7"/>
        <end position="86"/>
    </location>
</feature>
<keyword evidence="4" id="KW-1185">Reference proteome</keyword>
<dbReference type="EMBL" id="JAOTPV010000024">
    <property type="protein sequence ID" value="KAJ4470874.1"/>
    <property type="molecule type" value="Genomic_DNA"/>
</dbReference>
<keyword evidence="1" id="KW-1133">Transmembrane helix</keyword>
<dbReference type="Pfam" id="PF20152">
    <property type="entry name" value="DUF6534"/>
    <property type="match status" value="1"/>
</dbReference>
<dbReference type="Proteomes" id="UP001150266">
    <property type="component" value="Unassembled WGS sequence"/>
</dbReference>
<organism evidence="3 4">
    <name type="scientific">Lentinula aciculospora</name>
    <dbReference type="NCBI Taxonomy" id="153920"/>
    <lineage>
        <taxon>Eukaryota</taxon>
        <taxon>Fungi</taxon>
        <taxon>Dikarya</taxon>
        <taxon>Basidiomycota</taxon>
        <taxon>Agaricomycotina</taxon>
        <taxon>Agaricomycetes</taxon>
        <taxon>Agaricomycetidae</taxon>
        <taxon>Agaricales</taxon>
        <taxon>Marasmiineae</taxon>
        <taxon>Omphalotaceae</taxon>
        <taxon>Lentinula</taxon>
    </lineage>
</organism>
<evidence type="ECO:0000313" key="3">
    <source>
        <dbReference type="EMBL" id="KAJ4470874.1"/>
    </source>
</evidence>
<keyword evidence="1" id="KW-0812">Transmembrane</keyword>
<feature type="transmembrane region" description="Helical" evidence="1">
    <location>
        <begin position="32"/>
        <end position="57"/>
    </location>
</feature>
<dbReference type="AlphaFoldDB" id="A0A9W9A0J9"/>
<evidence type="ECO:0000259" key="2">
    <source>
        <dbReference type="Pfam" id="PF20152"/>
    </source>
</evidence>
<comment type="caution">
    <text evidence="3">The sequence shown here is derived from an EMBL/GenBank/DDBJ whole genome shotgun (WGS) entry which is preliminary data.</text>
</comment>
<keyword evidence="1" id="KW-0472">Membrane</keyword>
<proteinExistence type="predicted"/>
<feature type="transmembrane region" description="Helical" evidence="1">
    <location>
        <begin position="77"/>
        <end position="97"/>
    </location>
</feature>
<name>A0A9W9A0J9_9AGAR</name>
<evidence type="ECO:0000256" key="1">
    <source>
        <dbReference type="SAM" id="Phobius"/>
    </source>
</evidence>
<accession>A0A9W9A0J9</accession>
<evidence type="ECO:0000313" key="4">
    <source>
        <dbReference type="Proteomes" id="UP001150266"/>
    </source>
</evidence>
<protein>
    <recommendedName>
        <fullName evidence="2">DUF6534 domain-containing protein</fullName>
    </recommendedName>
</protein>
<dbReference type="InterPro" id="IPR045339">
    <property type="entry name" value="DUF6534"/>
</dbReference>
<dbReference type="OrthoDB" id="3206554at2759"/>
<gene>
    <name evidence="3" type="ORF">J3R30DRAFT_3531604</name>
</gene>
<sequence length="103" mass="11473">MCSSAHNDVVISMTRYYYLRILKRKNRSTREIVDATIVFTINDGALTCAVAIATLAFCLAMPNNFVFLGIFLLYPSFILILCSLLSIFAIGIGIGLLTQLDFR</sequence>
<reference evidence="3" key="1">
    <citation type="submission" date="2022-08" db="EMBL/GenBank/DDBJ databases">
        <title>A Global Phylogenomic Analysis of the Shiitake Genus Lentinula.</title>
        <authorList>
            <consortium name="DOE Joint Genome Institute"/>
            <person name="Sierra-Patev S."/>
            <person name="Min B."/>
            <person name="Naranjo-Ortiz M."/>
            <person name="Looney B."/>
            <person name="Konkel Z."/>
            <person name="Slot J.C."/>
            <person name="Sakamoto Y."/>
            <person name="Steenwyk J.L."/>
            <person name="Rokas A."/>
            <person name="Carro J."/>
            <person name="Camarero S."/>
            <person name="Ferreira P."/>
            <person name="Molpeceres G."/>
            <person name="Ruiz-Duenas F.J."/>
            <person name="Serrano A."/>
            <person name="Henrissat B."/>
            <person name="Drula E."/>
            <person name="Hughes K.W."/>
            <person name="Mata J.L."/>
            <person name="Ishikawa N.K."/>
            <person name="Vargas-Isla R."/>
            <person name="Ushijima S."/>
            <person name="Smith C.A."/>
            <person name="Ahrendt S."/>
            <person name="Andreopoulos W."/>
            <person name="He G."/>
            <person name="Labutti K."/>
            <person name="Lipzen A."/>
            <person name="Ng V."/>
            <person name="Riley R."/>
            <person name="Sandor L."/>
            <person name="Barry K."/>
            <person name="Martinez A.T."/>
            <person name="Xiao Y."/>
            <person name="Gibbons J.G."/>
            <person name="Terashima K."/>
            <person name="Grigoriev I.V."/>
            <person name="Hibbett D.S."/>
        </authorList>
    </citation>
    <scope>NUCLEOTIDE SEQUENCE</scope>
    <source>
        <strain evidence="3">JLM2183</strain>
    </source>
</reference>